<dbReference type="Gene3D" id="2.170.130.10">
    <property type="entry name" value="TonB-dependent receptor, plug domain"/>
    <property type="match status" value="1"/>
</dbReference>
<evidence type="ECO:0000256" key="2">
    <source>
        <dbReference type="ARBA" id="ARBA00022448"/>
    </source>
</evidence>
<comment type="subcellular location">
    <subcellularLocation>
        <location evidence="1 8">Cell outer membrane</location>
        <topology evidence="1 8">Multi-pass membrane protein</topology>
    </subcellularLocation>
</comment>
<keyword evidence="5" id="KW-0732">Signal</keyword>
<comment type="similarity">
    <text evidence="8">Belongs to the TonB-dependent receptor family.</text>
</comment>
<dbReference type="InterPro" id="IPR012910">
    <property type="entry name" value="Plug_dom"/>
</dbReference>
<dbReference type="GO" id="GO:0009279">
    <property type="term" value="C:cell outer membrane"/>
    <property type="evidence" value="ECO:0007669"/>
    <property type="project" value="UniProtKB-SubCell"/>
</dbReference>
<evidence type="ECO:0000256" key="8">
    <source>
        <dbReference type="PROSITE-ProRule" id="PRU01360"/>
    </source>
</evidence>
<evidence type="ECO:0000256" key="1">
    <source>
        <dbReference type="ARBA" id="ARBA00004571"/>
    </source>
</evidence>
<keyword evidence="10" id="KW-0675">Receptor</keyword>
<evidence type="ECO:0000256" key="5">
    <source>
        <dbReference type="ARBA" id="ARBA00022729"/>
    </source>
</evidence>
<feature type="domain" description="TonB-dependent receptor plug" evidence="9">
    <location>
        <begin position="42"/>
        <end position="150"/>
    </location>
</feature>
<dbReference type="Gene3D" id="2.40.170.20">
    <property type="entry name" value="TonB-dependent receptor, beta-barrel domain"/>
    <property type="match status" value="1"/>
</dbReference>
<dbReference type="Proteomes" id="UP000002586">
    <property type="component" value="Chromosome"/>
</dbReference>
<evidence type="ECO:0000256" key="4">
    <source>
        <dbReference type="ARBA" id="ARBA00022692"/>
    </source>
</evidence>
<dbReference type="PANTHER" id="PTHR30069">
    <property type="entry name" value="TONB-DEPENDENT OUTER MEMBRANE RECEPTOR"/>
    <property type="match status" value="1"/>
</dbReference>
<proteinExistence type="inferred from homology"/>
<dbReference type="Pfam" id="PF07715">
    <property type="entry name" value="Plug"/>
    <property type="match status" value="1"/>
</dbReference>
<sequence length="642" mass="71661">MGGALGAQNLQGESGFGDLSLEELMSMDLVVSSASRRDERLAESAAAIFVISREAIQRSGAEHIPELLRMVPGLQVARVDASKWAVSARGFNGQFSNKLLVLMDGRSLYNPLYSGVRWDLQSISLNDIERIEVVRGPGGALWGANAVNGVINILTRHAKESRGNQLSVGGGNQHQGHLSYTHGATLEDGSDYRVTGKLNRYEHGYDPQGAHDDWQDAQLNFRLDRALERGAGWMLQGGVTHVRSGQTVQVPDNAAVGLSRDLYEDSRRSNLYLVSHYRGVEQAGRQWNGQFNFEHTALQESAIEIHSTILDGDLQYRFPGGNNHAWTVGGGGRMLLDNLRGSDTISLTPLNDVSFLVNAYVRDAIELQPGRWKLIWGSKWEYHQASGHNLQPNVRLLYTPDRQSSYWAAISRAVRTPARMERDGAIRLAGTGAAYVSLYGDNAYTSEKLTAFELGMRYQPNPRWMWDGAVYINQFKDLRSIESDPADPTRRYVANLLKGEGAGLELALSWQPTAQLQSHLAYTLTKLWLHNEPTSQDTTQALSQEQLQPSHQLHLRLNWSPDGVWQVDPTFRYVSSMAHKGVDAYATMDLRLARALTKQVQLELVGQNLLDAHSREFVTSDLYKTRSSEVSRALFLRMNWAF</sequence>
<keyword evidence="3 8" id="KW-1134">Transmembrane beta strand</keyword>
<dbReference type="InterPro" id="IPR036942">
    <property type="entry name" value="Beta-barrel_TonB_sf"/>
</dbReference>
<keyword evidence="2 8" id="KW-0813">Transport</keyword>
<protein>
    <submittedName>
        <fullName evidence="10">TonB-dependent receptor, plug</fullName>
    </submittedName>
</protein>
<evidence type="ECO:0000256" key="7">
    <source>
        <dbReference type="ARBA" id="ARBA00023237"/>
    </source>
</evidence>
<dbReference type="InterPro" id="IPR037066">
    <property type="entry name" value="Plug_dom_sf"/>
</dbReference>
<reference evidence="11" key="1">
    <citation type="journal article" date="2009" name="Appl. Environ. Microbiol.">
        <title>Complete genome sequence of the chemolithoautotrophic marine magnetotactic coccus strain MC-1.</title>
        <authorList>
            <person name="Schubbe S."/>
            <person name="Williams T.J."/>
            <person name="Xie G."/>
            <person name="Kiss H.E."/>
            <person name="Brettin T.S."/>
            <person name="Martinez D."/>
            <person name="Ross C.A."/>
            <person name="Schuler D."/>
            <person name="Cox B.L."/>
            <person name="Nealson K.H."/>
            <person name="Bazylinski D.A."/>
        </authorList>
    </citation>
    <scope>NUCLEOTIDE SEQUENCE [LARGE SCALE GENOMIC DNA]</scope>
    <source>
        <strain evidence="11">ATCC BAA-1437 / JCM 17883 / MC-1</strain>
    </source>
</reference>
<dbReference type="KEGG" id="mgm:Mmc1_2372"/>
<dbReference type="PROSITE" id="PS52016">
    <property type="entry name" value="TONB_DEPENDENT_REC_3"/>
    <property type="match status" value="1"/>
</dbReference>
<organism evidence="10 11">
    <name type="scientific">Magnetococcus marinus (strain ATCC BAA-1437 / JCM 17883 / MC-1)</name>
    <dbReference type="NCBI Taxonomy" id="156889"/>
    <lineage>
        <taxon>Bacteria</taxon>
        <taxon>Pseudomonadati</taxon>
        <taxon>Pseudomonadota</taxon>
        <taxon>Magnetococcia</taxon>
        <taxon>Magnetococcales</taxon>
        <taxon>Magnetococcaceae</taxon>
        <taxon>Magnetococcus</taxon>
    </lineage>
</organism>
<keyword evidence="4 8" id="KW-0812">Transmembrane</keyword>
<keyword evidence="6 8" id="KW-0472">Membrane</keyword>
<evidence type="ECO:0000256" key="6">
    <source>
        <dbReference type="ARBA" id="ARBA00023136"/>
    </source>
</evidence>
<evidence type="ECO:0000313" key="11">
    <source>
        <dbReference type="Proteomes" id="UP000002586"/>
    </source>
</evidence>
<dbReference type="AlphaFoldDB" id="A0LA79"/>
<dbReference type="eggNOG" id="COG4771">
    <property type="taxonomic scope" value="Bacteria"/>
</dbReference>
<keyword evidence="7 8" id="KW-0998">Cell outer membrane</keyword>
<dbReference type="PANTHER" id="PTHR30069:SF29">
    <property type="entry name" value="HEMOGLOBIN AND HEMOGLOBIN-HAPTOGLOBIN-BINDING PROTEIN 1-RELATED"/>
    <property type="match status" value="1"/>
</dbReference>
<gene>
    <name evidence="10" type="ordered locus">Mmc1_2372</name>
</gene>
<evidence type="ECO:0000259" key="9">
    <source>
        <dbReference type="Pfam" id="PF07715"/>
    </source>
</evidence>
<reference evidence="10 11" key="2">
    <citation type="journal article" date="2012" name="Int. J. Syst. Evol. Microbiol.">
        <title>Magnetococcus marinus gen. nov., sp. nov., a marine, magnetotactic bacterium that represents a novel lineage (Magnetococcaceae fam. nov.; Magnetococcales ord. nov.) at the base of the Alphaproteobacteria.</title>
        <authorList>
            <person name="Bazylinski D.A."/>
            <person name="Williams T.J."/>
            <person name="Lefevre C.T."/>
            <person name="Berg R.J."/>
            <person name="Zhang C.L."/>
            <person name="Bowser S.S."/>
            <person name="Dean A.J."/>
            <person name="Beveridge T.J."/>
        </authorList>
    </citation>
    <scope>NUCLEOTIDE SEQUENCE [LARGE SCALE GENOMIC DNA]</scope>
    <source>
        <strain evidence="11">ATCC BAA-1437 / JCM 17883 / MC-1</strain>
    </source>
</reference>
<evidence type="ECO:0000313" key="10">
    <source>
        <dbReference type="EMBL" id="ABK44872.1"/>
    </source>
</evidence>
<evidence type="ECO:0000256" key="3">
    <source>
        <dbReference type="ARBA" id="ARBA00022452"/>
    </source>
</evidence>
<dbReference type="STRING" id="156889.Mmc1_2372"/>
<name>A0LA79_MAGMM</name>
<dbReference type="InterPro" id="IPR039426">
    <property type="entry name" value="TonB-dep_rcpt-like"/>
</dbReference>
<dbReference type="SUPFAM" id="SSF56935">
    <property type="entry name" value="Porins"/>
    <property type="match status" value="1"/>
</dbReference>
<dbReference type="GO" id="GO:0044718">
    <property type="term" value="P:siderophore transmembrane transport"/>
    <property type="evidence" value="ECO:0007669"/>
    <property type="project" value="TreeGrafter"/>
</dbReference>
<accession>A0LA79</accession>
<dbReference type="GO" id="GO:0015344">
    <property type="term" value="F:siderophore uptake transmembrane transporter activity"/>
    <property type="evidence" value="ECO:0007669"/>
    <property type="project" value="TreeGrafter"/>
</dbReference>
<dbReference type="HOGENOM" id="CLU_008287_16_0_5"/>
<keyword evidence="11" id="KW-1185">Reference proteome</keyword>
<dbReference type="EMBL" id="CP000471">
    <property type="protein sequence ID" value="ABK44872.1"/>
    <property type="molecule type" value="Genomic_DNA"/>
</dbReference>